<dbReference type="Proteomes" id="UP000053268">
    <property type="component" value="Unassembled WGS sequence"/>
</dbReference>
<sequence>METVDCLHCSAVSVRRYFYLGEVKLEFTFSRGVLWNTTIVNTAIFNH</sequence>
<proteinExistence type="predicted"/>
<protein>
    <submittedName>
        <fullName evidence="1">Uncharacterized protein</fullName>
    </submittedName>
</protein>
<dbReference type="AlphaFoldDB" id="A0A194QBC2"/>
<evidence type="ECO:0000313" key="2">
    <source>
        <dbReference type="Proteomes" id="UP000053268"/>
    </source>
</evidence>
<gene>
    <name evidence="1" type="ORF">RR46_09932</name>
</gene>
<reference evidence="1 2" key="1">
    <citation type="journal article" date="2015" name="Nat. Commun.">
        <title>Outbred genome sequencing and CRISPR/Cas9 gene editing in butterflies.</title>
        <authorList>
            <person name="Li X."/>
            <person name="Fan D."/>
            <person name="Zhang W."/>
            <person name="Liu G."/>
            <person name="Zhang L."/>
            <person name="Zhao L."/>
            <person name="Fang X."/>
            <person name="Chen L."/>
            <person name="Dong Y."/>
            <person name="Chen Y."/>
            <person name="Ding Y."/>
            <person name="Zhao R."/>
            <person name="Feng M."/>
            <person name="Zhu Y."/>
            <person name="Feng Y."/>
            <person name="Jiang X."/>
            <person name="Zhu D."/>
            <person name="Xiang H."/>
            <person name="Feng X."/>
            <person name="Li S."/>
            <person name="Wang J."/>
            <person name="Zhang G."/>
            <person name="Kronforst M.R."/>
            <person name="Wang W."/>
        </authorList>
    </citation>
    <scope>NUCLEOTIDE SEQUENCE [LARGE SCALE GENOMIC DNA]</scope>
    <source>
        <strain evidence="1">Ya'a_city_454_Px</strain>
        <tissue evidence="1">Whole body</tissue>
    </source>
</reference>
<organism evidence="1 2">
    <name type="scientific">Papilio xuthus</name>
    <name type="common">Asian swallowtail butterfly</name>
    <dbReference type="NCBI Taxonomy" id="66420"/>
    <lineage>
        <taxon>Eukaryota</taxon>
        <taxon>Metazoa</taxon>
        <taxon>Ecdysozoa</taxon>
        <taxon>Arthropoda</taxon>
        <taxon>Hexapoda</taxon>
        <taxon>Insecta</taxon>
        <taxon>Pterygota</taxon>
        <taxon>Neoptera</taxon>
        <taxon>Endopterygota</taxon>
        <taxon>Lepidoptera</taxon>
        <taxon>Glossata</taxon>
        <taxon>Ditrysia</taxon>
        <taxon>Papilionoidea</taxon>
        <taxon>Papilionidae</taxon>
        <taxon>Papilioninae</taxon>
        <taxon>Papilio</taxon>
    </lineage>
</organism>
<accession>A0A194QBC2</accession>
<keyword evidence="2" id="KW-1185">Reference proteome</keyword>
<evidence type="ECO:0000313" key="1">
    <source>
        <dbReference type="EMBL" id="KPJ02729.1"/>
    </source>
</evidence>
<dbReference type="EMBL" id="KQ459232">
    <property type="protein sequence ID" value="KPJ02729.1"/>
    <property type="molecule type" value="Genomic_DNA"/>
</dbReference>
<name>A0A194QBC2_PAPXU</name>